<evidence type="ECO:0000256" key="1">
    <source>
        <dbReference type="ARBA" id="ARBA00034125"/>
    </source>
</evidence>
<protein>
    <submittedName>
        <fullName evidence="3">Integral membrane protein</fullName>
    </submittedName>
</protein>
<gene>
    <name evidence="3" type="ORF">AVDCRST_MAG71-1173</name>
</gene>
<accession>A0A6J4KZP6</accession>
<feature type="domain" description="Threonine/serine exporter-like N-terminal" evidence="2">
    <location>
        <begin position="21"/>
        <end position="70"/>
    </location>
</feature>
<evidence type="ECO:0000259" key="2">
    <source>
        <dbReference type="Pfam" id="PF06738"/>
    </source>
</evidence>
<comment type="similarity">
    <text evidence="1">Belongs to the ThrE exporter (TC 2.A.79) family.</text>
</comment>
<dbReference type="InterPro" id="IPR010619">
    <property type="entry name" value="ThrE-like_N"/>
</dbReference>
<dbReference type="AlphaFoldDB" id="A0A6J4KZP6"/>
<feature type="non-terminal residue" evidence="3">
    <location>
        <position position="74"/>
    </location>
</feature>
<proteinExistence type="inferred from homology"/>
<dbReference type="Pfam" id="PF06738">
    <property type="entry name" value="ThrE"/>
    <property type="match status" value="1"/>
</dbReference>
<name>A0A6J4KZP6_9GAMM</name>
<organism evidence="3">
    <name type="scientific">uncultured Lysobacter sp</name>
    <dbReference type="NCBI Taxonomy" id="271060"/>
    <lineage>
        <taxon>Bacteria</taxon>
        <taxon>Pseudomonadati</taxon>
        <taxon>Pseudomonadota</taxon>
        <taxon>Gammaproteobacteria</taxon>
        <taxon>Lysobacterales</taxon>
        <taxon>Lysobacteraceae</taxon>
        <taxon>Lysobacter</taxon>
        <taxon>environmental samples</taxon>
    </lineage>
</organism>
<sequence length="74" mass="8146">MLPRMPSPLPPSSATYAERIHFVIELASRLHAYGTTAQRLEGSITAVAHKLGLACEPWSNPTGMILTFSDPQRR</sequence>
<evidence type="ECO:0000313" key="3">
    <source>
        <dbReference type="EMBL" id="CAA9319061.1"/>
    </source>
</evidence>
<dbReference type="EMBL" id="CADCUA010000303">
    <property type="protein sequence ID" value="CAA9319061.1"/>
    <property type="molecule type" value="Genomic_DNA"/>
</dbReference>
<reference evidence="3" key="1">
    <citation type="submission" date="2020-02" db="EMBL/GenBank/DDBJ databases">
        <authorList>
            <person name="Meier V. D."/>
        </authorList>
    </citation>
    <scope>NUCLEOTIDE SEQUENCE</scope>
    <source>
        <strain evidence="3">AVDCRST_MAG71</strain>
    </source>
</reference>
<dbReference type="GO" id="GO:0022857">
    <property type="term" value="F:transmembrane transporter activity"/>
    <property type="evidence" value="ECO:0007669"/>
    <property type="project" value="InterPro"/>
</dbReference>